<protein>
    <submittedName>
        <fullName evidence="2">Copia protein</fullName>
    </submittedName>
</protein>
<dbReference type="EMBL" id="BKCJ010090253">
    <property type="protein sequence ID" value="GEX11460.1"/>
    <property type="molecule type" value="Genomic_DNA"/>
</dbReference>
<comment type="caution">
    <text evidence="2">The sequence shown here is derived from an EMBL/GenBank/DDBJ whole genome shotgun (WGS) entry which is preliminary data.</text>
</comment>
<evidence type="ECO:0000256" key="1">
    <source>
        <dbReference type="SAM" id="MobiDB-lite"/>
    </source>
</evidence>
<feature type="region of interest" description="Disordered" evidence="1">
    <location>
        <begin position="1111"/>
        <end position="1147"/>
    </location>
</feature>
<accession>A0A699H2H0</accession>
<gene>
    <name evidence="2" type="ORF">Tci_283435</name>
</gene>
<feature type="compositionally biased region" description="Basic and acidic residues" evidence="1">
    <location>
        <begin position="1123"/>
        <end position="1134"/>
    </location>
</feature>
<dbReference type="PANTHER" id="PTHR11439">
    <property type="entry name" value="GAG-POL-RELATED RETROTRANSPOSON"/>
    <property type="match status" value="1"/>
</dbReference>
<reference evidence="2" key="1">
    <citation type="journal article" date="2019" name="Sci. Rep.">
        <title>Draft genome of Tanacetum cinerariifolium, the natural source of mosquito coil.</title>
        <authorList>
            <person name="Yamashiro T."/>
            <person name="Shiraishi A."/>
            <person name="Satake H."/>
            <person name="Nakayama K."/>
        </authorList>
    </citation>
    <scope>NUCLEOTIDE SEQUENCE</scope>
</reference>
<organism evidence="2">
    <name type="scientific">Tanacetum cinerariifolium</name>
    <name type="common">Dalmatian daisy</name>
    <name type="synonym">Chrysanthemum cinerariifolium</name>
    <dbReference type="NCBI Taxonomy" id="118510"/>
    <lineage>
        <taxon>Eukaryota</taxon>
        <taxon>Viridiplantae</taxon>
        <taxon>Streptophyta</taxon>
        <taxon>Embryophyta</taxon>
        <taxon>Tracheophyta</taxon>
        <taxon>Spermatophyta</taxon>
        <taxon>Magnoliopsida</taxon>
        <taxon>eudicotyledons</taxon>
        <taxon>Gunneridae</taxon>
        <taxon>Pentapetalae</taxon>
        <taxon>asterids</taxon>
        <taxon>campanulids</taxon>
        <taxon>Asterales</taxon>
        <taxon>Asteraceae</taxon>
        <taxon>Asteroideae</taxon>
        <taxon>Anthemideae</taxon>
        <taxon>Anthemidinae</taxon>
        <taxon>Tanacetum</taxon>
    </lineage>
</organism>
<proteinExistence type="predicted"/>
<dbReference type="PANTHER" id="PTHR11439:SF483">
    <property type="entry name" value="PEPTIDE SYNTHASE GLIP-LIKE, PUTATIVE (AFU_ORTHOLOGUE AFUA_3G12920)-RELATED"/>
    <property type="match status" value="1"/>
</dbReference>
<name>A0A699H2H0_TANCI</name>
<feature type="compositionally biased region" description="Low complexity" evidence="1">
    <location>
        <begin position="187"/>
        <end position="205"/>
    </location>
</feature>
<feature type="region of interest" description="Disordered" evidence="1">
    <location>
        <begin position="1443"/>
        <end position="1487"/>
    </location>
</feature>
<evidence type="ECO:0000313" key="2">
    <source>
        <dbReference type="EMBL" id="GEX11460.1"/>
    </source>
</evidence>
<feature type="compositionally biased region" description="Basic and acidic residues" evidence="1">
    <location>
        <begin position="1460"/>
        <end position="1471"/>
    </location>
</feature>
<feature type="region of interest" description="Disordered" evidence="1">
    <location>
        <begin position="187"/>
        <end position="207"/>
    </location>
</feature>
<sequence>MELYIQGKDHGRIILNSVKNGPLVWPTVEQEDGTVRLKTYEKLFDKEKLQADCDLKATNIVLQGLPPDVYALVNHHKIAKDICDRVKLLMQGTSLSRQERECKLYDEFDKFSYVKGLVVLTFLPGEDPIACMNKAMAFLSAVSTLHYPSTNNQLRSSSNPGNQATIQDGRVTVQQVQGRQGQNVIGSCSHENASGSHGNASGSRGTTSAKAKKGAAWFKEKALLVQAKVEGKELDEEELAFLADPGVADGQVAQTITHDAAFQNDDRDAYDSDCDDISSTKAVLMANLTSCDSDVLSENTKFDAFETEIDTLKHDIPKHAKAKEFLLTTLNGFKTEFKERESKSIDKEIVLENKNKELENIVMFKHDLELLAPKVLKNKDAHLDYIKHSTEHADTLRKIVESARALIPLDSNLDSACNEDLGKLKAKADVGIFIGYAPEKKAYWIYNRRPALNEMIPGTLSSGLVPQLPSSTPFVPPTRNEWDTLLQPLFDEYFRPSPCVGHPVLKVAAPVPTVSTGTSSLILEYPDAPSPSTSQSSPSHVFLPGAEEADRDIKVAHMHNNRYFSILILEPSYKESSSQVVIPYNVHSVNQPPEHISKWTKDHPIDNSYKEALTKSCWIEAMQEKLNEFKRLKVWELVPYSDRVMIITLKFVDSENPNHVYKLKKALYGLKHAPKACDPVHTPMVEKSNLDADPQRKEVDPTCYCGMIGSLMYLTASRPDLQFVVCMCARYQAKPTEKHLHSVKRIVRYLKGTINMGLWYLKDSCIALTAFADVDHVGFQDTRRSTSGTIHQVTARDEKWVPAKERVKISTTNVRLETTIQHKEETFQVIIDVIKNSTCYKAFTISVEVSKNFMHQVFNFAEVLNDETTLSFLLNLGYKDLLHKHPSMENVNFPELIWEDFAFQIDNRQLKKGKRENVPYPTFTKFIINHFLSKHQSLTKMQYLHTDIIKDDAIISRLKFVRIGEDFQEYGLLIPETMLTEWIKQSKSCQMFIKYSTGQIPPKKSRGKDDNIIPEPNVALKLGKSISLTEAVEEETARQVHATHLRIVTEPIPEHARRIPLGVAFRDTSSVSKKMSFDPSQVKELETAIGFPKRKKLLLKQKIILDWGSKQESEYSEEDDDENIKWVDTDKEEEKKDDDDDKSIDLVLKDDEETDDKFVHEMKNTKVEESRNGYEEIYDAAKVDAGKTKEEKEDAKKAELPPISSSLSVSSGFGDQFVKLSSDTSLIGTIKDTTYAEINSSLDIKIQSEVPYIQYPPVLTVPVLMISEPSILTPVPKTPSAALATSLLPLLSIFTIPPLRVAKLEKDVSEQNNIDHFAKLLLLSNHKFQRLLKIILDLKLVMIFKRPTIDLEQEYKKSALDIRKIKKEQDEKQKMPKYIIKSTDKAALKEYDLKSALYQTMNDNKNFNRSLTNHALYHALLEALIEDENAIDKGVADTVMNHKRQYDDEDPSTRPNQGKETNKRRTKESESSMKPSTTKETAKGKALTKSFKTGKSTTTQQPIEEPIAKDPLTFDELMATPIDFSKYAMNRLKIDNLTKEILVGPVYNLLKGTCTSSIELEYNMEKCFKALTDKLDWNNPEGDHCPFDLTKPLPLKGRPGRLTV</sequence>